<dbReference type="PROSITE" id="PS51273">
    <property type="entry name" value="GATASE_TYPE_1"/>
    <property type="match status" value="1"/>
</dbReference>
<name>A0ABQ2F780_9MICO</name>
<protein>
    <submittedName>
        <fullName evidence="2">Aminotransferase</fullName>
    </submittedName>
</protein>
<dbReference type="InterPro" id="IPR044992">
    <property type="entry name" value="ChyE-like"/>
</dbReference>
<keyword evidence="2" id="KW-0032">Aminotransferase</keyword>
<dbReference type="InterPro" id="IPR029062">
    <property type="entry name" value="Class_I_gatase-like"/>
</dbReference>
<dbReference type="PANTHER" id="PTHR42695:SF5">
    <property type="entry name" value="GLUTAMINE AMIDOTRANSFERASE YLR126C-RELATED"/>
    <property type="match status" value="1"/>
</dbReference>
<accession>A0ABQ2F780</accession>
<dbReference type="Proteomes" id="UP000662111">
    <property type="component" value="Unassembled WGS sequence"/>
</dbReference>
<dbReference type="CDD" id="cd01741">
    <property type="entry name" value="GATase1_1"/>
    <property type="match status" value="1"/>
</dbReference>
<keyword evidence="2" id="KW-0808">Transferase</keyword>
<evidence type="ECO:0000313" key="2">
    <source>
        <dbReference type="EMBL" id="GGK65784.1"/>
    </source>
</evidence>
<comment type="caution">
    <text evidence="2">The sequence shown here is derived from an EMBL/GenBank/DDBJ whole genome shotgun (WGS) entry which is preliminary data.</text>
</comment>
<dbReference type="InterPro" id="IPR017926">
    <property type="entry name" value="GATASE"/>
</dbReference>
<dbReference type="EMBL" id="BMLB01000002">
    <property type="protein sequence ID" value="GGK65784.1"/>
    <property type="molecule type" value="Genomic_DNA"/>
</dbReference>
<evidence type="ECO:0000313" key="3">
    <source>
        <dbReference type="Proteomes" id="UP000662111"/>
    </source>
</evidence>
<keyword evidence="3" id="KW-1185">Reference proteome</keyword>
<evidence type="ECO:0000259" key="1">
    <source>
        <dbReference type="Pfam" id="PF00117"/>
    </source>
</evidence>
<gene>
    <name evidence="2" type="ORF">GCM10011509_12610</name>
</gene>
<organism evidence="2 3">
    <name type="scientific">Ornithinimicrobium pekingense</name>
    <dbReference type="NCBI Taxonomy" id="384677"/>
    <lineage>
        <taxon>Bacteria</taxon>
        <taxon>Bacillati</taxon>
        <taxon>Actinomycetota</taxon>
        <taxon>Actinomycetes</taxon>
        <taxon>Micrococcales</taxon>
        <taxon>Ornithinimicrobiaceae</taxon>
        <taxon>Ornithinimicrobium</taxon>
    </lineage>
</organism>
<dbReference type="Gene3D" id="3.40.50.880">
    <property type="match status" value="1"/>
</dbReference>
<feature type="domain" description="Glutamine amidotransferase" evidence="1">
    <location>
        <begin position="50"/>
        <end position="189"/>
    </location>
</feature>
<dbReference type="Pfam" id="PF00117">
    <property type="entry name" value="GATase"/>
    <property type="match status" value="1"/>
</dbReference>
<proteinExistence type="predicted"/>
<reference evidence="3" key="1">
    <citation type="journal article" date="2019" name="Int. J. Syst. Evol. Microbiol.">
        <title>The Global Catalogue of Microorganisms (GCM) 10K type strain sequencing project: providing services to taxonomists for standard genome sequencing and annotation.</title>
        <authorList>
            <consortium name="The Broad Institute Genomics Platform"/>
            <consortium name="The Broad Institute Genome Sequencing Center for Infectious Disease"/>
            <person name="Wu L."/>
            <person name="Ma J."/>
        </authorList>
    </citation>
    <scope>NUCLEOTIDE SEQUENCE [LARGE SCALE GENOMIC DNA]</scope>
    <source>
        <strain evidence="3">CGMCC 1.5362</strain>
    </source>
</reference>
<dbReference type="GO" id="GO:0008483">
    <property type="term" value="F:transaminase activity"/>
    <property type="evidence" value="ECO:0007669"/>
    <property type="project" value="UniProtKB-KW"/>
</dbReference>
<sequence length="236" mass="25046">MSRSASPRLLVVQHEDDCPPGLIEPWLGSAGIDCDVLEAHRGRAMPAELVDHAGLVVLGGRMGAEDDTEHRWLLPTRALVAGTVASGRPFLGVCLGHQLAAVALGGTVTPNPHGRARALVPFGATEDGRQDPLTSALPPGSPVLHWNNDVAVELPAGAVRLASAPDGTVQAARFGPSAWGVQFHPEVDAGIVSRWARGDEPAVEQETLAALRSRRQELHRAWEALIRRFARIALVA</sequence>
<dbReference type="PANTHER" id="PTHR42695">
    <property type="entry name" value="GLUTAMINE AMIDOTRANSFERASE YLR126C-RELATED"/>
    <property type="match status" value="1"/>
</dbReference>
<dbReference type="RefSeq" id="WP_051145436.1">
    <property type="nucleotide sequence ID" value="NZ_BMLB01000002.1"/>
</dbReference>
<dbReference type="SUPFAM" id="SSF52317">
    <property type="entry name" value="Class I glutamine amidotransferase-like"/>
    <property type="match status" value="1"/>
</dbReference>